<feature type="transmembrane region" description="Helical" evidence="9">
    <location>
        <begin position="27"/>
        <end position="52"/>
    </location>
</feature>
<evidence type="ECO:0000256" key="2">
    <source>
        <dbReference type="ARBA" id="ARBA00022448"/>
    </source>
</evidence>
<dbReference type="GO" id="GO:0043952">
    <property type="term" value="P:protein transport by the Sec complex"/>
    <property type="evidence" value="ECO:0007669"/>
    <property type="project" value="UniProtKB-UniRule"/>
</dbReference>
<sequence length="61" mass="7031">MIAKIKNFFNEVKIEAKKVNYPKKDEVIASTWVVIVTVVLISFFLGLVDFVLSRIVAEFIR</sequence>
<keyword evidence="4 9" id="KW-0812">Transmembrane</keyword>
<keyword evidence="5 9" id="KW-0653">Protein transport</keyword>
<dbReference type="HAMAP" id="MF_00422">
    <property type="entry name" value="SecE"/>
    <property type="match status" value="1"/>
</dbReference>
<evidence type="ECO:0000256" key="7">
    <source>
        <dbReference type="ARBA" id="ARBA00023010"/>
    </source>
</evidence>
<evidence type="ECO:0000313" key="10">
    <source>
        <dbReference type="EMBL" id="GAQ94860.1"/>
    </source>
</evidence>
<evidence type="ECO:0000256" key="8">
    <source>
        <dbReference type="ARBA" id="ARBA00023136"/>
    </source>
</evidence>
<keyword evidence="6 9" id="KW-1133">Transmembrane helix</keyword>
<evidence type="ECO:0000256" key="9">
    <source>
        <dbReference type="HAMAP-Rule" id="MF_00422"/>
    </source>
</evidence>
<reference evidence="11" key="1">
    <citation type="submission" date="2016-01" db="EMBL/GenBank/DDBJ databases">
        <title>Draft genome sequence of Thermodesulfovibrio aggregans strain TGE-P1.</title>
        <authorList>
            <person name="Sekiguchi Y."/>
            <person name="Ohashi A."/>
            <person name="Matsuura N."/>
            <person name="Tourlousse M.D."/>
        </authorList>
    </citation>
    <scope>NUCLEOTIDE SEQUENCE [LARGE SCALE GENOMIC DNA]</scope>
    <source>
        <strain evidence="11">TGE-P1</strain>
    </source>
</reference>
<dbReference type="GO" id="GO:0009306">
    <property type="term" value="P:protein secretion"/>
    <property type="evidence" value="ECO:0007669"/>
    <property type="project" value="UniProtKB-UniRule"/>
</dbReference>
<dbReference type="PANTHER" id="PTHR33910">
    <property type="entry name" value="PROTEIN TRANSLOCASE SUBUNIT SECE"/>
    <property type="match status" value="1"/>
</dbReference>
<keyword evidence="3 9" id="KW-1003">Cell membrane</keyword>
<keyword evidence="8 9" id="KW-0472">Membrane</keyword>
<dbReference type="Proteomes" id="UP000054976">
    <property type="component" value="Unassembled WGS sequence"/>
</dbReference>
<dbReference type="InterPro" id="IPR038379">
    <property type="entry name" value="SecE_sf"/>
</dbReference>
<dbReference type="GO" id="GO:0065002">
    <property type="term" value="P:intracellular protein transmembrane transport"/>
    <property type="evidence" value="ECO:0007669"/>
    <property type="project" value="UniProtKB-UniRule"/>
</dbReference>
<dbReference type="STRING" id="86166.TAGGR_11052"/>
<proteinExistence type="inferred from homology"/>
<comment type="caution">
    <text evidence="10">The sequence shown here is derived from an EMBL/GenBank/DDBJ whole genome shotgun (WGS) entry which is preliminary data.</text>
</comment>
<dbReference type="Pfam" id="PF00584">
    <property type="entry name" value="SecE"/>
    <property type="match status" value="1"/>
</dbReference>
<keyword evidence="2 9" id="KW-0813">Transport</keyword>
<comment type="similarity">
    <text evidence="9">Belongs to the SecE/SEC61-gamma family.</text>
</comment>
<name>A0A0U9HP94_9BACT</name>
<evidence type="ECO:0000256" key="6">
    <source>
        <dbReference type="ARBA" id="ARBA00022989"/>
    </source>
</evidence>
<dbReference type="Gene3D" id="1.20.5.1030">
    <property type="entry name" value="Preprotein translocase secy subunit"/>
    <property type="match status" value="1"/>
</dbReference>
<dbReference type="PANTHER" id="PTHR33910:SF1">
    <property type="entry name" value="PROTEIN TRANSLOCASE SUBUNIT SECE"/>
    <property type="match status" value="1"/>
</dbReference>
<comment type="function">
    <text evidence="9">Essential subunit of the Sec protein translocation channel SecYEG. Clamps together the 2 halves of SecY. May contact the channel plug during translocation.</text>
</comment>
<organism evidence="10 11">
    <name type="scientific">Thermodesulfovibrio aggregans</name>
    <dbReference type="NCBI Taxonomy" id="86166"/>
    <lineage>
        <taxon>Bacteria</taxon>
        <taxon>Pseudomonadati</taxon>
        <taxon>Nitrospirota</taxon>
        <taxon>Thermodesulfovibrionia</taxon>
        <taxon>Thermodesulfovibrionales</taxon>
        <taxon>Thermodesulfovibrionaceae</taxon>
        <taxon>Thermodesulfovibrio</taxon>
    </lineage>
</organism>
<dbReference type="InterPro" id="IPR005807">
    <property type="entry name" value="SecE_bac"/>
</dbReference>
<keyword evidence="11" id="KW-1185">Reference proteome</keyword>
<evidence type="ECO:0000256" key="5">
    <source>
        <dbReference type="ARBA" id="ARBA00022927"/>
    </source>
</evidence>
<protein>
    <recommendedName>
        <fullName evidence="9">Protein translocase subunit SecE</fullName>
    </recommendedName>
</protein>
<accession>A0A0U9HP94</accession>
<dbReference type="NCBIfam" id="TIGR00964">
    <property type="entry name" value="secE_bact"/>
    <property type="match status" value="1"/>
</dbReference>
<dbReference type="RefSeq" id="WP_059176274.1">
    <property type="nucleotide sequence ID" value="NZ_BCNO01000001.1"/>
</dbReference>
<keyword evidence="7 9" id="KW-0811">Translocation</keyword>
<evidence type="ECO:0000256" key="3">
    <source>
        <dbReference type="ARBA" id="ARBA00022475"/>
    </source>
</evidence>
<evidence type="ECO:0000256" key="1">
    <source>
        <dbReference type="ARBA" id="ARBA00004370"/>
    </source>
</evidence>
<evidence type="ECO:0000256" key="4">
    <source>
        <dbReference type="ARBA" id="ARBA00022692"/>
    </source>
</evidence>
<dbReference type="OrthoDB" id="9812738at2"/>
<dbReference type="AlphaFoldDB" id="A0A0U9HP94"/>
<evidence type="ECO:0000313" key="11">
    <source>
        <dbReference type="Proteomes" id="UP000054976"/>
    </source>
</evidence>
<dbReference type="GO" id="GO:0006605">
    <property type="term" value="P:protein targeting"/>
    <property type="evidence" value="ECO:0007669"/>
    <property type="project" value="UniProtKB-UniRule"/>
</dbReference>
<dbReference type="InterPro" id="IPR001901">
    <property type="entry name" value="Translocase_SecE/Sec61-g"/>
</dbReference>
<gene>
    <name evidence="9" type="primary">secE</name>
    <name evidence="10" type="ORF">TAGGR_11052</name>
</gene>
<comment type="subunit">
    <text evidence="9">Component of the Sec protein translocase complex. Heterotrimer consisting of SecY, SecE and SecG subunits. The heterotrimers can form oligomers, although 1 heterotrimer is thought to be able to translocate proteins. Interacts with the ribosome. Interacts with SecDF, and other proteins may be involved. Interacts with SecA.</text>
</comment>
<comment type="subcellular location">
    <subcellularLocation>
        <location evidence="9">Cell membrane</location>
        <topology evidence="9">Single-pass membrane protein</topology>
    </subcellularLocation>
    <subcellularLocation>
        <location evidence="1">Membrane</location>
    </subcellularLocation>
</comment>
<dbReference type="EMBL" id="BCNO01000001">
    <property type="protein sequence ID" value="GAQ94860.1"/>
    <property type="molecule type" value="Genomic_DNA"/>
</dbReference>
<dbReference type="GO" id="GO:0005886">
    <property type="term" value="C:plasma membrane"/>
    <property type="evidence" value="ECO:0007669"/>
    <property type="project" value="UniProtKB-SubCell"/>
</dbReference>
<dbReference type="GO" id="GO:0008320">
    <property type="term" value="F:protein transmembrane transporter activity"/>
    <property type="evidence" value="ECO:0007669"/>
    <property type="project" value="UniProtKB-UniRule"/>
</dbReference>